<comment type="caution">
    <text evidence="1">The sequence shown here is derived from an EMBL/GenBank/DDBJ whole genome shotgun (WGS) entry which is preliminary data.</text>
</comment>
<protein>
    <submittedName>
        <fullName evidence="1">Uncharacterized protein</fullName>
    </submittedName>
</protein>
<accession>A0AAD7CJN2</accession>
<name>A0AAD7CJN2_MYCRO</name>
<evidence type="ECO:0000313" key="2">
    <source>
        <dbReference type="Proteomes" id="UP001221757"/>
    </source>
</evidence>
<evidence type="ECO:0000313" key="1">
    <source>
        <dbReference type="EMBL" id="KAJ7649268.1"/>
    </source>
</evidence>
<dbReference type="EMBL" id="JARKIE010000366">
    <property type="protein sequence ID" value="KAJ7649268.1"/>
    <property type="molecule type" value="Genomic_DNA"/>
</dbReference>
<gene>
    <name evidence="1" type="ORF">B0H17DRAFT_846888</name>
</gene>
<proteinExistence type="predicted"/>
<keyword evidence="2" id="KW-1185">Reference proteome</keyword>
<dbReference type="Proteomes" id="UP001221757">
    <property type="component" value="Unassembled WGS sequence"/>
</dbReference>
<dbReference type="AlphaFoldDB" id="A0AAD7CJN2"/>
<reference evidence="1" key="1">
    <citation type="submission" date="2023-03" db="EMBL/GenBank/DDBJ databases">
        <title>Massive genome expansion in bonnet fungi (Mycena s.s.) driven by repeated elements and novel gene families across ecological guilds.</title>
        <authorList>
            <consortium name="Lawrence Berkeley National Laboratory"/>
            <person name="Harder C.B."/>
            <person name="Miyauchi S."/>
            <person name="Viragh M."/>
            <person name="Kuo A."/>
            <person name="Thoen E."/>
            <person name="Andreopoulos B."/>
            <person name="Lu D."/>
            <person name="Skrede I."/>
            <person name="Drula E."/>
            <person name="Henrissat B."/>
            <person name="Morin E."/>
            <person name="Kohler A."/>
            <person name="Barry K."/>
            <person name="LaButti K."/>
            <person name="Morin E."/>
            <person name="Salamov A."/>
            <person name="Lipzen A."/>
            <person name="Mereny Z."/>
            <person name="Hegedus B."/>
            <person name="Baldrian P."/>
            <person name="Stursova M."/>
            <person name="Weitz H."/>
            <person name="Taylor A."/>
            <person name="Grigoriev I.V."/>
            <person name="Nagy L.G."/>
            <person name="Martin F."/>
            <person name="Kauserud H."/>
        </authorList>
    </citation>
    <scope>NUCLEOTIDE SEQUENCE</scope>
    <source>
        <strain evidence="1">CBHHK067</strain>
    </source>
</reference>
<organism evidence="1 2">
    <name type="scientific">Mycena rosella</name>
    <name type="common">Pink bonnet</name>
    <name type="synonym">Agaricus rosellus</name>
    <dbReference type="NCBI Taxonomy" id="1033263"/>
    <lineage>
        <taxon>Eukaryota</taxon>
        <taxon>Fungi</taxon>
        <taxon>Dikarya</taxon>
        <taxon>Basidiomycota</taxon>
        <taxon>Agaricomycotina</taxon>
        <taxon>Agaricomycetes</taxon>
        <taxon>Agaricomycetidae</taxon>
        <taxon>Agaricales</taxon>
        <taxon>Marasmiineae</taxon>
        <taxon>Mycenaceae</taxon>
        <taxon>Mycena</taxon>
    </lineage>
</organism>
<sequence>MTAHKAQGKILKHTVVSLRDCSVYVMLSRVTSLDGLLILNSFSKDRITCRQSQEVREEARRHQYLALRT</sequence>
<feature type="non-terminal residue" evidence="1">
    <location>
        <position position="69"/>
    </location>
</feature>